<evidence type="ECO:0000256" key="2">
    <source>
        <dbReference type="ARBA" id="ARBA00022679"/>
    </source>
</evidence>
<comment type="caution">
    <text evidence="8">The sequence shown here is derived from an EMBL/GenBank/DDBJ whole genome shotgun (WGS) entry which is preliminary data.</text>
</comment>
<accession>A0A9X0CPW5</accession>
<evidence type="ECO:0000313" key="8">
    <source>
        <dbReference type="EMBL" id="KAJ7366014.1"/>
    </source>
</evidence>
<dbReference type="InterPro" id="IPR002298">
    <property type="entry name" value="DNA_polymerase_A"/>
</dbReference>
<dbReference type="FunFam" id="1.20.1060.10:FF:000002">
    <property type="entry name" value="Polymerase (DNA directed), theta"/>
    <property type="match status" value="1"/>
</dbReference>
<dbReference type="PRINTS" id="PR00868">
    <property type="entry name" value="DNAPOLI"/>
</dbReference>
<reference evidence="8" key="1">
    <citation type="submission" date="2023-01" db="EMBL/GenBank/DDBJ databases">
        <title>Genome assembly of the deep-sea coral Lophelia pertusa.</title>
        <authorList>
            <person name="Herrera S."/>
            <person name="Cordes E."/>
        </authorList>
    </citation>
    <scope>NUCLEOTIDE SEQUENCE</scope>
    <source>
        <strain evidence="8">USNM1676648</strain>
        <tissue evidence="8">Polyp</tissue>
    </source>
</reference>
<protein>
    <recommendedName>
        <fullName evidence="1">DNA-directed DNA polymerase</fullName>
        <ecNumber evidence="1">2.7.7.7</ecNumber>
    </recommendedName>
</protein>
<dbReference type="GO" id="GO:0003887">
    <property type="term" value="F:DNA-directed DNA polymerase activity"/>
    <property type="evidence" value="ECO:0007669"/>
    <property type="project" value="UniProtKB-KW"/>
</dbReference>
<dbReference type="PANTHER" id="PTHR10133">
    <property type="entry name" value="DNA POLYMERASE I"/>
    <property type="match status" value="1"/>
</dbReference>
<dbReference type="PANTHER" id="PTHR10133:SF62">
    <property type="entry name" value="DNA POLYMERASE THETA"/>
    <property type="match status" value="1"/>
</dbReference>
<dbReference type="Proteomes" id="UP001163046">
    <property type="component" value="Unassembled WGS sequence"/>
</dbReference>
<keyword evidence="4" id="KW-0239">DNA-directed DNA polymerase</keyword>
<organism evidence="8 9">
    <name type="scientific">Desmophyllum pertusum</name>
    <dbReference type="NCBI Taxonomy" id="174260"/>
    <lineage>
        <taxon>Eukaryota</taxon>
        <taxon>Metazoa</taxon>
        <taxon>Cnidaria</taxon>
        <taxon>Anthozoa</taxon>
        <taxon>Hexacorallia</taxon>
        <taxon>Scleractinia</taxon>
        <taxon>Caryophylliina</taxon>
        <taxon>Caryophylliidae</taxon>
        <taxon>Desmophyllum</taxon>
    </lineage>
</organism>
<evidence type="ECO:0000256" key="3">
    <source>
        <dbReference type="ARBA" id="ARBA00022695"/>
    </source>
</evidence>
<dbReference type="CDD" id="cd08638">
    <property type="entry name" value="DNA_pol_A_theta"/>
    <property type="match status" value="1"/>
</dbReference>
<feature type="domain" description="DNA-directed DNA polymerase family A palm" evidence="7">
    <location>
        <begin position="234"/>
        <end position="471"/>
    </location>
</feature>
<proteinExistence type="predicted"/>
<keyword evidence="2" id="KW-0808">Transferase</keyword>
<dbReference type="GO" id="GO:0003677">
    <property type="term" value="F:DNA binding"/>
    <property type="evidence" value="ECO:0007669"/>
    <property type="project" value="InterPro"/>
</dbReference>
<dbReference type="OrthoDB" id="2320933at2759"/>
<dbReference type="InterPro" id="IPR001098">
    <property type="entry name" value="DNA-dir_DNA_pol_A_palm_dom"/>
</dbReference>
<evidence type="ECO:0000256" key="5">
    <source>
        <dbReference type="ARBA" id="ARBA00049244"/>
    </source>
</evidence>
<comment type="catalytic activity">
    <reaction evidence="5">
        <text>DNA(n) + a 2'-deoxyribonucleoside 5'-triphosphate = DNA(n+1) + diphosphate</text>
        <dbReference type="Rhea" id="RHEA:22508"/>
        <dbReference type="Rhea" id="RHEA-COMP:17339"/>
        <dbReference type="Rhea" id="RHEA-COMP:17340"/>
        <dbReference type="ChEBI" id="CHEBI:33019"/>
        <dbReference type="ChEBI" id="CHEBI:61560"/>
        <dbReference type="ChEBI" id="CHEBI:173112"/>
        <dbReference type="EC" id="2.7.7.7"/>
    </reaction>
</comment>
<dbReference type="PROSITE" id="PS00447">
    <property type="entry name" value="DNA_POLYMERASE_A"/>
    <property type="match status" value="1"/>
</dbReference>
<dbReference type="SMART" id="SM00482">
    <property type="entry name" value="POLAc"/>
    <property type="match status" value="1"/>
</dbReference>
<dbReference type="Gene3D" id="3.30.70.370">
    <property type="match status" value="1"/>
</dbReference>
<evidence type="ECO:0000259" key="7">
    <source>
        <dbReference type="SMART" id="SM00482"/>
    </source>
</evidence>
<sequence length="511" mass="56924">MQVEMPSALCLARMELNGLGFSDKESEHLKNILQAKLHTLEEEAYRLANHSFSLTSREDVAQVLFVELKLPHDGNSEDGQATKRKTLGVTRRGTSRGTKHLSTNKDVLEKLKPLHPLPGLIIEWRRINSALTKVVFPLQKEKCLNARLKMPRIHSMSQTHTQTGRVSFAEPNLQNVPRDFDITLPTTIAESPPPGACDEKSSSKRGRRRASRQSTMNIRPGTNLTGAAPNFAVSMRNAFVPFKNGVMFAADYSQLELRLIAHLANDERLRRILNGGGDVFRMIAGELYRVPAESIKDGQRQHAKQVCYGIIYGIGAKALGEQLGLVEEEAALFIDKFTSRYAGVKKYLKETVEKCKKQGFVKTVTGRKRFLPAINSPNVHAQSQAARQAVNTTVQGSAADLVKTAMVNIDRRLTEEFPSCVMTHRHSSPDLHSNRSKPRGRRSKCEVPPPVGGYFVLQLHDELIFEVSVNDLRSVALIVKTEMENAMKLSVVLPVKMKAGPSWGNMAEFEL</sequence>
<evidence type="ECO:0000256" key="1">
    <source>
        <dbReference type="ARBA" id="ARBA00012417"/>
    </source>
</evidence>
<feature type="region of interest" description="Disordered" evidence="6">
    <location>
        <begin position="184"/>
        <end position="223"/>
    </location>
</feature>
<dbReference type="Gene3D" id="1.10.150.20">
    <property type="entry name" value="5' to 3' exonuclease, C-terminal subdomain"/>
    <property type="match status" value="1"/>
</dbReference>
<dbReference type="GO" id="GO:0006261">
    <property type="term" value="P:DNA-templated DNA replication"/>
    <property type="evidence" value="ECO:0007669"/>
    <property type="project" value="InterPro"/>
</dbReference>
<evidence type="ECO:0000256" key="6">
    <source>
        <dbReference type="SAM" id="MobiDB-lite"/>
    </source>
</evidence>
<dbReference type="GO" id="GO:0097681">
    <property type="term" value="P:double-strand break repair via alternative nonhomologous end joining"/>
    <property type="evidence" value="ECO:0007669"/>
    <property type="project" value="TreeGrafter"/>
</dbReference>
<feature type="region of interest" description="Disordered" evidence="6">
    <location>
        <begin position="423"/>
        <end position="446"/>
    </location>
</feature>
<dbReference type="InterPro" id="IPR019760">
    <property type="entry name" value="DNA-dir_DNA_pol_A_CS"/>
</dbReference>
<dbReference type="Pfam" id="PF00476">
    <property type="entry name" value="DNA_pol_A"/>
    <property type="match status" value="1"/>
</dbReference>
<dbReference type="FunFam" id="1.10.150.20:FF:000002">
    <property type="entry name" value="DNA polymerase I"/>
    <property type="match status" value="1"/>
</dbReference>
<dbReference type="Gene3D" id="1.20.1060.10">
    <property type="entry name" value="Taq DNA Polymerase, Chain T, domain 4"/>
    <property type="match status" value="1"/>
</dbReference>
<keyword evidence="3" id="KW-0548">Nucleotidyltransferase</keyword>
<evidence type="ECO:0000256" key="4">
    <source>
        <dbReference type="ARBA" id="ARBA00022932"/>
    </source>
</evidence>
<name>A0A9X0CPW5_9CNID</name>
<keyword evidence="9" id="KW-1185">Reference proteome</keyword>
<dbReference type="EC" id="2.7.7.7" evidence="1"/>
<gene>
    <name evidence="8" type="ORF">OS493_002756</name>
</gene>
<dbReference type="AlphaFoldDB" id="A0A9X0CPW5"/>
<dbReference type="SUPFAM" id="SSF56672">
    <property type="entry name" value="DNA/RNA polymerases"/>
    <property type="match status" value="1"/>
</dbReference>
<evidence type="ECO:0000313" key="9">
    <source>
        <dbReference type="Proteomes" id="UP001163046"/>
    </source>
</evidence>
<dbReference type="EMBL" id="MU827302">
    <property type="protein sequence ID" value="KAJ7366014.1"/>
    <property type="molecule type" value="Genomic_DNA"/>
</dbReference>
<dbReference type="InterPro" id="IPR043502">
    <property type="entry name" value="DNA/RNA_pol_sf"/>
</dbReference>